<evidence type="ECO:0008006" key="4">
    <source>
        <dbReference type="Google" id="ProtNLM"/>
    </source>
</evidence>
<protein>
    <recommendedName>
        <fullName evidence="4">Lipoprotein</fullName>
    </recommendedName>
</protein>
<evidence type="ECO:0000313" key="2">
    <source>
        <dbReference type="EMBL" id="MDF0705722.1"/>
    </source>
</evidence>
<dbReference type="PROSITE" id="PS51257">
    <property type="entry name" value="PROKAR_LIPOPROTEIN"/>
    <property type="match status" value="1"/>
</dbReference>
<dbReference type="Proteomes" id="UP001217083">
    <property type="component" value="Unassembled WGS sequence"/>
</dbReference>
<reference evidence="2 3" key="1">
    <citation type="submission" date="2023-03" db="EMBL/GenBank/DDBJ databases">
        <title>Muricauda XX sp. nov. and Muricauda XXX sp. nov., two novel species isolated from Okinawa Trough.</title>
        <authorList>
            <person name="Cao W."/>
            <person name="Deng X."/>
        </authorList>
    </citation>
    <scope>NUCLEOTIDE SEQUENCE [LARGE SCALE GENOMIC DNA]</scope>
    <source>
        <strain evidence="2 3">81s02</strain>
    </source>
</reference>
<name>A0ABT5XIK8_9FLAO</name>
<evidence type="ECO:0000256" key="1">
    <source>
        <dbReference type="SAM" id="SignalP"/>
    </source>
</evidence>
<keyword evidence="1" id="KW-0732">Signal</keyword>
<gene>
    <name evidence="2" type="ORF">PY091_00755</name>
</gene>
<evidence type="ECO:0000313" key="3">
    <source>
        <dbReference type="Proteomes" id="UP001217083"/>
    </source>
</evidence>
<dbReference type="EMBL" id="JARFVA010000001">
    <property type="protein sequence ID" value="MDF0705722.1"/>
    <property type="molecule type" value="Genomic_DNA"/>
</dbReference>
<feature type="chain" id="PRO_5047491757" description="Lipoprotein" evidence="1">
    <location>
        <begin position="23"/>
        <end position="40"/>
    </location>
</feature>
<proteinExistence type="predicted"/>
<sequence>MKRKVKVLVLLMVVVSSLVTMASCRKSNGEVPYEYREGDY</sequence>
<keyword evidence="3" id="KW-1185">Reference proteome</keyword>
<comment type="caution">
    <text evidence="2">The sequence shown here is derived from an EMBL/GenBank/DDBJ whole genome shotgun (WGS) entry which is preliminary data.</text>
</comment>
<accession>A0ABT5XIK8</accession>
<dbReference type="RefSeq" id="WP_275647839.1">
    <property type="nucleotide sequence ID" value="NZ_JARFVA010000001.1"/>
</dbReference>
<feature type="signal peptide" evidence="1">
    <location>
        <begin position="1"/>
        <end position="22"/>
    </location>
</feature>
<organism evidence="2 3">
    <name type="scientific">Flagellimonas okinawensis</name>
    <dbReference type="NCBI Taxonomy" id="3031324"/>
    <lineage>
        <taxon>Bacteria</taxon>
        <taxon>Pseudomonadati</taxon>
        <taxon>Bacteroidota</taxon>
        <taxon>Flavobacteriia</taxon>
        <taxon>Flavobacteriales</taxon>
        <taxon>Flavobacteriaceae</taxon>
        <taxon>Flagellimonas</taxon>
    </lineage>
</organism>